<feature type="domain" description="Myb-like" evidence="2">
    <location>
        <begin position="32"/>
        <end position="93"/>
    </location>
</feature>
<dbReference type="InterPro" id="IPR001005">
    <property type="entry name" value="SANT/Myb"/>
</dbReference>
<evidence type="ECO:0000256" key="1">
    <source>
        <dbReference type="SAM" id="MobiDB-lite"/>
    </source>
</evidence>
<dbReference type="PANTHER" id="PTHR12956">
    <property type="entry name" value="ALKALINE CERAMIDASE-RELATED"/>
    <property type="match status" value="1"/>
</dbReference>
<feature type="region of interest" description="Disordered" evidence="1">
    <location>
        <begin position="1"/>
        <end position="33"/>
    </location>
</feature>
<dbReference type="Pfam" id="PF04765">
    <property type="entry name" value="TOD1_MUCI70"/>
    <property type="match status" value="1"/>
</dbReference>
<organism evidence="3 4">
    <name type="scientific">Cuscuta campestris</name>
    <dbReference type="NCBI Taxonomy" id="132261"/>
    <lineage>
        <taxon>Eukaryota</taxon>
        <taxon>Viridiplantae</taxon>
        <taxon>Streptophyta</taxon>
        <taxon>Embryophyta</taxon>
        <taxon>Tracheophyta</taxon>
        <taxon>Spermatophyta</taxon>
        <taxon>Magnoliopsida</taxon>
        <taxon>eudicotyledons</taxon>
        <taxon>Gunneridae</taxon>
        <taxon>Pentapetalae</taxon>
        <taxon>asterids</taxon>
        <taxon>lamiids</taxon>
        <taxon>Solanales</taxon>
        <taxon>Convolvulaceae</taxon>
        <taxon>Cuscuteae</taxon>
        <taxon>Cuscuta</taxon>
        <taxon>Cuscuta subgen. Grammica</taxon>
        <taxon>Cuscuta sect. Cleistogrammica</taxon>
    </lineage>
</organism>
<proteinExistence type="predicted"/>
<dbReference type="Pfam" id="PF13837">
    <property type="entry name" value="Myb_DNA-bind_4"/>
    <property type="match status" value="1"/>
</dbReference>
<dbReference type="OrthoDB" id="1905162at2759"/>
<feature type="compositionally biased region" description="Polar residues" evidence="1">
    <location>
        <begin position="159"/>
        <end position="173"/>
    </location>
</feature>
<evidence type="ECO:0000313" key="3">
    <source>
        <dbReference type="EMBL" id="VFR02033.1"/>
    </source>
</evidence>
<evidence type="ECO:0000259" key="2">
    <source>
        <dbReference type="PROSITE" id="PS50090"/>
    </source>
</evidence>
<dbReference type="EMBL" id="OOIL02006792">
    <property type="protein sequence ID" value="VFR02033.1"/>
    <property type="molecule type" value="Genomic_DNA"/>
</dbReference>
<protein>
    <recommendedName>
        <fullName evidence="2">Myb-like domain-containing protein</fullName>
    </recommendedName>
</protein>
<gene>
    <name evidence="3" type="ORF">CCAM_LOCUS43808</name>
</gene>
<dbReference type="SMART" id="SM00595">
    <property type="entry name" value="MADF"/>
    <property type="match status" value="1"/>
</dbReference>
<dbReference type="Proteomes" id="UP000595140">
    <property type="component" value="Unassembled WGS sequence"/>
</dbReference>
<dbReference type="PANTHER" id="PTHR12956:SF17">
    <property type="entry name" value="OS01G0749100 PROTEIN"/>
    <property type="match status" value="1"/>
</dbReference>
<dbReference type="InterPro" id="IPR044822">
    <property type="entry name" value="Myb_DNA-bind_4"/>
</dbReference>
<evidence type="ECO:0000313" key="4">
    <source>
        <dbReference type="Proteomes" id="UP000595140"/>
    </source>
</evidence>
<feature type="region of interest" description="Disordered" evidence="1">
    <location>
        <begin position="140"/>
        <end position="185"/>
    </location>
</feature>
<dbReference type="InterPro" id="IPR006852">
    <property type="entry name" value="TOD1_MUCI70"/>
</dbReference>
<name>A0A484NM23_9ASTE</name>
<feature type="region of interest" description="Disordered" evidence="1">
    <location>
        <begin position="318"/>
        <end position="343"/>
    </location>
</feature>
<reference evidence="3 4" key="1">
    <citation type="submission" date="2018-04" db="EMBL/GenBank/DDBJ databases">
        <authorList>
            <person name="Vogel A."/>
        </authorList>
    </citation>
    <scope>NUCLEOTIDE SEQUENCE [LARGE SCALE GENOMIC DNA]</scope>
</reference>
<dbReference type="PROSITE" id="PS50090">
    <property type="entry name" value="MYB_LIKE"/>
    <property type="match status" value="1"/>
</dbReference>
<dbReference type="AlphaFoldDB" id="A0A484NM23"/>
<accession>A0A484NM23</accession>
<dbReference type="InterPro" id="IPR048354">
    <property type="entry name" value="TOD1_MUCI70_glycTrfase_dom"/>
</dbReference>
<feature type="compositionally biased region" description="Pro residues" evidence="1">
    <location>
        <begin position="1"/>
        <end position="10"/>
    </location>
</feature>
<dbReference type="Gene3D" id="1.10.10.60">
    <property type="entry name" value="Homeodomain-like"/>
    <property type="match status" value="1"/>
</dbReference>
<sequence>MAGGSSPPPGSDRYGNFSCLPSPLSKKTPPLPWTSQETVSLIQTYREKWYSLNRGPLKANQWEEVAVAVAARCGFDELSKTSTQCRHKIEKLRKRYRSERIKPYPNSWEFFELMDHMERGPSPIAACPVAMVMHPNSNLYDSSDRYEDENDDGYGDSGFEQNNLNCSDNNGANDPSDGEGGDWDSKLAGEIRGFAEEFMRLEKKKIEMIMETEKWRMEMEKRKTDMILETQMKIANSFSRIFEQQNKSIPIAVSDGESDELAGRIKARVRRKRTRPANRGQNRFSRRVVHLILKWWHVPLILLAAGLLILEASRIGGRSGPRIRRDSDPKKQAGTVGRKPPENLDRLDQVTRVRGGVRERCLKLLPPEELGQLDFPTGNAHVESIKRVVYVSADVNDHHLEGGNLTQIQQFSESTRFNLFTGGQSLEQRDESFKVNETAIVNCGFYSEAGGFKISEEDKQYMQSCKAVVSTCTFGGGDNLYQPIGLSESSLKKVCYVAFWDEITLAAQQAEGHTVGGDHYIGKWRVILVKNLPFTDQRLNGKIPKMLPHRLFPNARFSIWVDSKSQFRRDPMGVFEALLWRSNSVLAISEHGARSSVYDEAKAVVRKNKATPEEVEVQLTQYRHDGLPEDKRFNGKKALAEASIIVREHNPTTNVFMCLWFNEVVRFTSRDQLSFPYVLWRRLKMMKNGINMFPVCTRKDLVNSIGHVRKAKPLLTS</sequence>
<dbReference type="FunFam" id="1.10.10.60:FF:000152">
    <property type="entry name" value="Trihelix transcription factor ASIL2"/>
    <property type="match status" value="1"/>
</dbReference>
<keyword evidence="4" id="KW-1185">Reference proteome</keyword>